<evidence type="ECO:0000256" key="1">
    <source>
        <dbReference type="ARBA" id="ARBA00007712"/>
    </source>
</evidence>
<feature type="compositionally biased region" description="Basic and acidic residues" evidence="3">
    <location>
        <begin position="32"/>
        <end position="42"/>
    </location>
</feature>
<evidence type="ECO:0008006" key="6">
    <source>
        <dbReference type="Google" id="ProtNLM"/>
    </source>
</evidence>
<evidence type="ECO:0000313" key="4">
    <source>
        <dbReference type="EMBL" id="CAH1389097.1"/>
    </source>
</evidence>
<dbReference type="InterPro" id="IPR027417">
    <property type="entry name" value="P-loop_NTPase"/>
</dbReference>
<comment type="similarity">
    <text evidence="1">Belongs to the SMG9 family.</text>
</comment>
<proteinExistence type="inferred from homology"/>
<dbReference type="Gene3D" id="3.40.50.300">
    <property type="entry name" value="P-loop containing nucleotide triphosphate hydrolases"/>
    <property type="match status" value="1"/>
</dbReference>
<dbReference type="GO" id="GO:0000184">
    <property type="term" value="P:nuclear-transcribed mRNA catabolic process, nonsense-mediated decay"/>
    <property type="evidence" value="ECO:0007669"/>
    <property type="project" value="UniProtKB-KW"/>
</dbReference>
<dbReference type="SUPFAM" id="SSF52540">
    <property type="entry name" value="P-loop containing nucleoside triphosphate hydrolases"/>
    <property type="match status" value="1"/>
</dbReference>
<organism evidence="4 5">
    <name type="scientific">Nezara viridula</name>
    <name type="common">Southern green stink bug</name>
    <name type="synonym">Cimex viridulus</name>
    <dbReference type="NCBI Taxonomy" id="85310"/>
    <lineage>
        <taxon>Eukaryota</taxon>
        <taxon>Metazoa</taxon>
        <taxon>Ecdysozoa</taxon>
        <taxon>Arthropoda</taxon>
        <taxon>Hexapoda</taxon>
        <taxon>Insecta</taxon>
        <taxon>Pterygota</taxon>
        <taxon>Neoptera</taxon>
        <taxon>Paraneoptera</taxon>
        <taxon>Hemiptera</taxon>
        <taxon>Heteroptera</taxon>
        <taxon>Panheteroptera</taxon>
        <taxon>Pentatomomorpha</taxon>
        <taxon>Pentatomoidea</taxon>
        <taxon>Pentatomidae</taxon>
        <taxon>Pentatominae</taxon>
        <taxon>Nezara</taxon>
    </lineage>
</organism>
<evidence type="ECO:0000256" key="2">
    <source>
        <dbReference type="ARBA" id="ARBA00023161"/>
    </source>
</evidence>
<sequence>MDHDRGREFRKKKYSTRERDDKQMKRPIILLKSKDSNVKTDETSSVPQTILLKTRDGEKRAVSPQAASSSKTGKESDASPVYHLAPRVTAPDLASLLPATSEMKSSVKLIAPDTLSVSDSLLDYLTDSTDFLVIGCLGYQSVGKSTIMSKLANLQTKEAVFHISSHPEESLPGTEGIDALVTPDRIIFLDTEPLLSFALLSRKSEDEVENELEILSLEYAGLLLSVCHIVLLIQDSELDTDLIRFLHVAEMLKPSVGLQADDETSLDYFPYLVFLHNKTDLKAFSRHNIKFLQERYKATFTSSQLPITSGIGIGTGSILRSLTPELCGDPVNLFLLPHYDVGSDTRGFSWNIQYDELLKKMRLQLLSLPPMPFTHTVLSEKNWWHYTVKMWEDIKKSNFYTEYGRLLPSQTSAKMELGGNS</sequence>
<reference evidence="4" key="1">
    <citation type="submission" date="2022-01" db="EMBL/GenBank/DDBJ databases">
        <authorList>
            <person name="King R."/>
        </authorList>
    </citation>
    <scope>NUCLEOTIDE SEQUENCE</scope>
</reference>
<name>A0A9P0E660_NEZVI</name>
<feature type="compositionally biased region" description="Basic and acidic residues" evidence="3">
    <location>
        <begin position="15"/>
        <end position="24"/>
    </location>
</feature>
<evidence type="ECO:0000313" key="5">
    <source>
        <dbReference type="Proteomes" id="UP001152798"/>
    </source>
</evidence>
<evidence type="ECO:0000256" key="3">
    <source>
        <dbReference type="SAM" id="MobiDB-lite"/>
    </source>
</evidence>
<dbReference type="InterPro" id="IPR039177">
    <property type="entry name" value="SMG9"/>
</dbReference>
<protein>
    <recommendedName>
        <fullName evidence="6">Protein SMG9</fullName>
    </recommendedName>
</protein>
<dbReference type="OrthoDB" id="79514at2759"/>
<gene>
    <name evidence="4" type="ORF">NEZAVI_LOCUS561</name>
</gene>
<dbReference type="PANTHER" id="PTHR14270">
    <property type="entry name" value="NONSENSE-MEDIATED MRNA DECAY FACTOR SMG9"/>
    <property type="match status" value="1"/>
</dbReference>
<accession>A0A9P0E660</accession>
<keyword evidence="5" id="KW-1185">Reference proteome</keyword>
<dbReference type="PANTHER" id="PTHR14270:SF0">
    <property type="entry name" value="NONSENSE-MEDIATED MRNA DECAY FACTOR SMG9"/>
    <property type="match status" value="1"/>
</dbReference>
<dbReference type="AlphaFoldDB" id="A0A9P0E660"/>
<dbReference type="Proteomes" id="UP001152798">
    <property type="component" value="Chromosome 1"/>
</dbReference>
<dbReference type="EMBL" id="OV725077">
    <property type="protein sequence ID" value="CAH1389097.1"/>
    <property type="molecule type" value="Genomic_DNA"/>
</dbReference>
<feature type="region of interest" description="Disordered" evidence="3">
    <location>
        <begin position="1"/>
        <end position="81"/>
    </location>
</feature>
<keyword evidence="2" id="KW-0866">Nonsense-mediated mRNA decay</keyword>